<evidence type="ECO:0000313" key="1">
    <source>
        <dbReference type="EMBL" id="RKF12857.1"/>
    </source>
</evidence>
<protein>
    <recommendedName>
        <fullName evidence="3">C-type cytochrome biogenesis protein CcmI</fullName>
    </recommendedName>
</protein>
<accession>A0A3A8B7P2</accession>
<sequence length="306" mass="32678">MMTILAACLVLLATGLVVAPLFRPAANRAMGLGVESRDPVARWQHEKDRLTDQLRDNDIALAEGRIDAAVHGRNNARLAAEAEGALKALRRAREAFAPAALRDTHMPGGVASALTAACIVAAAFGVSAVASSEDIDMTRSPHEDGGVPIATPAGMPVDADGAPDIAAMVARLEARVWDGDASPDDYRMLLRSYGVLGREAEAPEVLKAAADQYPDDLEFRMNYLRMVVESPDAPPAVELLAQVEDVLEAVPDMAEARWYRSLLNLQLGRPTAAKTDLEWLVVRLQPDHPAAGEVRTLLTEIGGGKP</sequence>
<name>A0A3A8B7P2_9RHOB</name>
<dbReference type="SUPFAM" id="SSF48452">
    <property type="entry name" value="TPR-like"/>
    <property type="match status" value="1"/>
</dbReference>
<dbReference type="AlphaFoldDB" id="A0A3A8B7P2"/>
<dbReference type="Proteomes" id="UP000281128">
    <property type="component" value="Unassembled WGS sequence"/>
</dbReference>
<evidence type="ECO:0000313" key="2">
    <source>
        <dbReference type="Proteomes" id="UP000281128"/>
    </source>
</evidence>
<gene>
    <name evidence="1" type="ORF">D6850_15205</name>
</gene>
<dbReference type="RefSeq" id="WP_121168471.1">
    <property type="nucleotide sequence ID" value="NZ_RAPE01000005.1"/>
</dbReference>
<keyword evidence="2" id="KW-1185">Reference proteome</keyword>
<dbReference type="EMBL" id="RAPE01000005">
    <property type="protein sequence ID" value="RKF12857.1"/>
    <property type="molecule type" value="Genomic_DNA"/>
</dbReference>
<organism evidence="1 2">
    <name type="scientific">Roseovarius spongiae</name>
    <dbReference type="NCBI Taxonomy" id="2320272"/>
    <lineage>
        <taxon>Bacteria</taxon>
        <taxon>Pseudomonadati</taxon>
        <taxon>Pseudomonadota</taxon>
        <taxon>Alphaproteobacteria</taxon>
        <taxon>Rhodobacterales</taxon>
        <taxon>Roseobacteraceae</taxon>
        <taxon>Roseovarius</taxon>
    </lineage>
</organism>
<dbReference type="Gene3D" id="1.25.40.10">
    <property type="entry name" value="Tetratricopeptide repeat domain"/>
    <property type="match status" value="1"/>
</dbReference>
<reference evidence="1 2" key="1">
    <citation type="submission" date="2018-09" db="EMBL/GenBank/DDBJ databases">
        <title>Roseovarius spongiae sp. nov., isolated from a marine sponge.</title>
        <authorList>
            <person name="Zhuang L."/>
            <person name="Luo L."/>
        </authorList>
    </citation>
    <scope>NUCLEOTIDE SEQUENCE [LARGE SCALE GENOMIC DNA]</scope>
    <source>
        <strain evidence="1 2">HN-E21</strain>
    </source>
</reference>
<dbReference type="OrthoDB" id="9776053at2"/>
<evidence type="ECO:0008006" key="3">
    <source>
        <dbReference type="Google" id="ProtNLM"/>
    </source>
</evidence>
<dbReference type="InterPro" id="IPR011990">
    <property type="entry name" value="TPR-like_helical_dom_sf"/>
</dbReference>
<comment type="caution">
    <text evidence="1">The sequence shown here is derived from an EMBL/GenBank/DDBJ whole genome shotgun (WGS) entry which is preliminary data.</text>
</comment>
<proteinExistence type="predicted"/>